<dbReference type="AlphaFoldDB" id="A0AAV1PZR2"/>
<evidence type="ECO:0000313" key="2">
    <source>
        <dbReference type="Proteomes" id="UP001314229"/>
    </source>
</evidence>
<sequence>MICFYRQTHYQCCNVIIKHNLQVQLSVNCNIDVVDAYVNYIVKTQDQGCNVFLSSNTNIKNAMSFYRQTQHQGCDVVLSSNATSRLRRGSMVKRNIKVATWFYGQTQHQGCDVVL</sequence>
<organism evidence="1 2">
    <name type="scientific">Scomber scombrus</name>
    <name type="common">Atlantic mackerel</name>
    <name type="synonym">Scomber vernalis</name>
    <dbReference type="NCBI Taxonomy" id="13677"/>
    <lineage>
        <taxon>Eukaryota</taxon>
        <taxon>Metazoa</taxon>
        <taxon>Chordata</taxon>
        <taxon>Craniata</taxon>
        <taxon>Vertebrata</taxon>
        <taxon>Euteleostomi</taxon>
        <taxon>Actinopterygii</taxon>
        <taxon>Neopterygii</taxon>
        <taxon>Teleostei</taxon>
        <taxon>Neoteleostei</taxon>
        <taxon>Acanthomorphata</taxon>
        <taxon>Pelagiaria</taxon>
        <taxon>Scombriformes</taxon>
        <taxon>Scombridae</taxon>
        <taxon>Scomber</taxon>
    </lineage>
</organism>
<comment type="caution">
    <text evidence="1">The sequence shown here is derived from an EMBL/GenBank/DDBJ whole genome shotgun (WGS) entry which is preliminary data.</text>
</comment>
<reference evidence="1 2" key="1">
    <citation type="submission" date="2024-01" db="EMBL/GenBank/DDBJ databases">
        <authorList>
            <person name="Alioto T."/>
            <person name="Alioto T."/>
            <person name="Gomez Garrido J."/>
        </authorList>
    </citation>
    <scope>NUCLEOTIDE SEQUENCE [LARGE SCALE GENOMIC DNA]</scope>
</reference>
<dbReference type="Proteomes" id="UP001314229">
    <property type="component" value="Unassembled WGS sequence"/>
</dbReference>
<evidence type="ECO:0000313" key="1">
    <source>
        <dbReference type="EMBL" id="CAK6976728.1"/>
    </source>
</evidence>
<accession>A0AAV1PZR2</accession>
<gene>
    <name evidence="1" type="ORF">FSCOSCO3_A015210</name>
</gene>
<protein>
    <submittedName>
        <fullName evidence="1">Uncharacterized protein</fullName>
    </submittedName>
</protein>
<name>A0AAV1PZR2_SCOSC</name>
<proteinExistence type="predicted"/>
<dbReference type="EMBL" id="CAWUFR010000362">
    <property type="protein sequence ID" value="CAK6976728.1"/>
    <property type="molecule type" value="Genomic_DNA"/>
</dbReference>
<keyword evidence="2" id="KW-1185">Reference proteome</keyword>